<keyword evidence="3" id="KW-0949">S-adenosyl-L-methionine</keyword>
<dbReference type="InterPro" id="IPR034391">
    <property type="entry name" value="AdoMet-like_SPASM_containing"/>
</dbReference>
<dbReference type="AlphaFoldDB" id="A0A6P1DXJ6"/>
<evidence type="ECO:0000256" key="1">
    <source>
        <dbReference type="ARBA" id="ARBA00001966"/>
    </source>
</evidence>
<proteinExistence type="predicted"/>
<evidence type="ECO:0000256" key="2">
    <source>
        <dbReference type="ARBA" id="ARBA00022485"/>
    </source>
</evidence>
<evidence type="ECO:0000256" key="6">
    <source>
        <dbReference type="ARBA" id="ARBA00023014"/>
    </source>
</evidence>
<feature type="domain" description="4Fe4S-binding SPASM" evidence="8">
    <location>
        <begin position="255"/>
        <end position="322"/>
    </location>
</feature>
<keyword evidence="10" id="KW-1185">Reference proteome</keyword>
<dbReference type="InterPro" id="IPR007197">
    <property type="entry name" value="rSAM"/>
</dbReference>
<dbReference type="InterPro" id="IPR013785">
    <property type="entry name" value="Aldolase_TIM"/>
</dbReference>
<dbReference type="CDD" id="cd01335">
    <property type="entry name" value="Radical_SAM"/>
    <property type="match status" value="1"/>
</dbReference>
<evidence type="ECO:0000256" key="3">
    <source>
        <dbReference type="ARBA" id="ARBA00022691"/>
    </source>
</evidence>
<dbReference type="PANTHER" id="PTHR11228">
    <property type="entry name" value="RADICAL SAM DOMAIN PROTEIN"/>
    <property type="match status" value="1"/>
</dbReference>
<dbReference type="SFLD" id="SFLDG01387">
    <property type="entry name" value="BtrN-like_SPASM_domain_contain"/>
    <property type="match status" value="1"/>
</dbReference>
<gene>
    <name evidence="9" type="ORF">G3480_15560</name>
</gene>
<evidence type="ECO:0000259" key="7">
    <source>
        <dbReference type="Pfam" id="PF04055"/>
    </source>
</evidence>
<dbReference type="Gene3D" id="3.20.20.70">
    <property type="entry name" value="Aldolase class I"/>
    <property type="match status" value="1"/>
</dbReference>
<evidence type="ECO:0000256" key="5">
    <source>
        <dbReference type="ARBA" id="ARBA00023004"/>
    </source>
</evidence>
<dbReference type="SFLD" id="SFLDS00029">
    <property type="entry name" value="Radical_SAM"/>
    <property type="match status" value="1"/>
</dbReference>
<sequence length="354" mass="40560">MIETVIPFTRLHCTERQNLREILPLAKPFTLLIEPSSLCNFKCTQCFQSLKSSNYFTRNRMNMPLVRFQRVIEQARQWSGPLFKVLKLSLYGEPLINSDFLEMLAIAREAGIAERIETTTNASLLTCHIAEQMVELQLDYLRVSIYATNQIAHRTTTRSTVEIGAIRDNLLQLQAIKRRRGSLRPFVSVKMMDAYDEKNERFFDMYRDVADEAFIDKPHGWIEVEGADFLGSFYGEKLSLARDDIRKYSRPRLACQMGFTTLAVRSNGSVSPCCVDFIGGTNLGNVDTMSIEELWMSTAWYEFLKMQLEGRAHEHSSCGHCDFFKSSYYMKDDIDGVPVRQLRSPGGPTDEAMT</sequence>
<dbReference type="Pfam" id="PF04055">
    <property type="entry name" value="Radical_SAM"/>
    <property type="match status" value="1"/>
</dbReference>
<keyword evidence="2" id="KW-0004">4Fe-4S</keyword>
<dbReference type="Proteomes" id="UP000471640">
    <property type="component" value="Unassembled WGS sequence"/>
</dbReference>
<dbReference type="InterPro" id="IPR023885">
    <property type="entry name" value="4Fe4S-binding_SPASM_dom"/>
</dbReference>
<dbReference type="PANTHER" id="PTHR11228:SF7">
    <property type="entry name" value="PQQA PEPTIDE CYCLASE"/>
    <property type="match status" value="1"/>
</dbReference>
<reference evidence="10" key="1">
    <citation type="journal article" date="2020" name="Microbiol. Resour. Announc.">
        <title>Draft Genome Sequences of Thiorhodococcus mannitoliphagus and Thiorhodococcus minor, Purple Sulfur Photosynthetic Bacteria in the Gammaproteobacterial Family Chromatiaceae.</title>
        <authorList>
            <person name="Aviles F.A."/>
            <person name="Meyer T.E."/>
            <person name="Kyndt J.A."/>
        </authorList>
    </citation>
    <scope>NUCLEOTIDE SEQUENCE [LARGE SCALE GENOMIC DNA]</scope>
    <source>
        <strain evidence="10">DSM 18266</strain>
    </source>
</reference>
<keyword evidence="4" id="KW-0479">Metal-binding</keyword>
<evidence type="ECO:0000259" key="8">
    <source>
        <dbReference type="Pfam" id="PF13186"/>
    </source>
</evidence>
<keyword evidence="6" id="KW-0411">Iron-sulfur</keyword>
<evidence type="ECO:0000313" key="9">
    <source>
        <dbReference type="EMBL" id="NEX21711.1"/>
    </source>
</evidence>
<accession>A0A6P1DXJ6</accession>
<dbReference type="InterPro" id="IPR058240">
    <property type="entry name" value="rSAM_sf"/>
</dbReference>
<comment type="caution">
    <text evidence="9">The sequence shown here is derived from an EMBL/GenBank/DDBJ whole genome shotgun (WGS) entry which is preliminary data.</text>
</comment>
<feature type="domain" description="Radical SAM core" evidence="7">
    <location>
        <begin position="34"/>
        <end position="160"/>
    </location>
</feature>
<evidence type="ECO:0000256" key="4">
    <source>
        <dbReference type="ARBA" id="ARBA00022723"/>
    </source>
</evidence>
<dbReference type="GO" id="GO:0051536">
    <property type="term" value="F:iron-sulfur cluster binding"/>
    <property type="evidence" value="ECO:0007669"/>
    <property type="project" value="UniProtKB-KW"/>
</dbReference>
<evidence type="ECO:0000313" key="10">
    <source>
        <dbReference type="Proteomes" id="UP000471640"/>
    </source>
</evidence>
<dbReference type="GO" id="GO:0046872">
    <property type="term" value="F:metal ion binding"/>
    <property type="evidence" value="ECO:0007669"/>
    <property type="project" value="UniProtKB-KW"/>
</dbReference>
<dbReference type="GO" id="GO:0003824">
    <property type="term" value="F:catalytic activity"/>
    <property type="evidence" value="ECO:0007669"/>
    <property type="project" value="InterPro"/>
</dbReference>
<reference evidence="9 10" key="2">
    <citation type="submission" date="2020-02" db="EMBL/GenBank/DDBJ databases">
        <title>Genome sequences of Thiorhodococcus mannitoliphagus and Thiorhodococcus minor, purple sulfur photosynthetic bacteria in the gammaproteobacterial family, Chromatiaceae.</title>
        <authorList>
            <person name="Aviles F.A."/>
            <person name="Meyer T.E."/>
            <person name="Kyndt J.A."/>
        </authorList>
    </citation>
    <scope>NUCLEOTIDE SEQUENCE [LARGE SCALE GENOMIC DNA]</scope>
    <source>
        <strain evidence="9 10">DSM 18266</strain>
    </source>
</reference>
<organism evidence="9 10">
    <name type="scientific">Thiorhodococcus mannitoliphagus</name>
    <dbReference type="NCBI Taxonomy" id="329406"/>
    <lineage>
        <taxon>Bacteria</taxon>
        <taxon>Pseudomonadati</taxon>
        <taxon>Pseudomonadota</taxon>
        <taxon>Gammaproteobacteria</taxon>
        <taxon>Chromatiales</taxon>
        <taxon>Chromatiaceae</taxon>
        <taxon>Thiorhodococcus</taxon>
    </lineage>
</organism>
<name>A0A6P1DXJ6_9GAMM</name>
<keyword evidence="5" id="KW-0408">Iron</keyword>
<dbReference type="SFLD" id="SFLDG01067">
    <property type="entry name" value="SPASM/twitch_domain_containing"/>
    <property type="match status" value="1"/>
</dbReference>
<dbReference type="Pfam" id="PF13186">
    <property type="entry name" value="SPASM"/>
    <property type="match status" value="1"/>
</dbReference>
<dbReference type="SUPFAM" id="SSF102114">
    <property type="entry name" value="Radical SAM enzymes"/>
    <property type="match status" value="1"/>
</dbReference>
<comment type="cofactor">
    <cofactor evidence="1">
        <name>[4Fe-4S] cluster</name>
        <dbReference type="ChEBI" id="CHEBI:49883"/>
    </cofactor>
</comment>
<dbReference type="EMBL" id="JAAIJR010000065">
    <property type="protein sequence ID" value="NEX21711.1"/>
    <property type="molecule type" value="Genomic_DNA"/>
</dbReference>
<dbReference type="InterPro" id="IPR050377">
    <property type="entry name" value="Radical_SAM_PqqE_MftC-like"/>
</dbReference>
<dbReference type="CDD" id="cd21109">
    <property type="entry name" value="SPASM"/>
    <property type="match status" value="1"/>
</dbReference>
<protein>
    <submittedName>
        <fullName evidence="9">Uncharacterized protein</fullName>
    </submittedName>
</protein>
<dbReference type="RefSeq" id="WP_164654813.1">
    <property type="nucleotide sequence ID" value="NZ_JAAIJR010000065.1"/>
</dbReference>